<feature type="domain" description="Recombinase" evidence="1">
    <location>
        <begin position="30"/>
        <end position="112"/>
    </location>
</feature>
<dbReference type="InterPro" id="IPR038109">
    <property type="entry name" value="DNA_bind_recomb_sf"/>
</dbReference>
<keyword evidence="3" id="KW-1185">Reference proteome</keyword>
<dbReference type="RefSeq" id="WP_254164057.1">
    <property type="nucleotide sequence ID" value="NZ_JAHESF010000013.1"/>
</dbReference>
<reference evidence="2 3" key="1">
    <citation type="submission" date="2021-05" db="EMBL/GenBank/DDBJ databases">
        <title>A Polyphasic approach of four new species of the genus Ohtaekwangia: Ohtaekwangia histidinii sp. nov., Ohtaekwangia cretensis sp. nov., Ohtaekwangia indiensis sp. nov., Ohtaekwangia reichenbachii sp. nov. from diverse environment.</title>
        <authorList>
            <person name="Octaviana S."/>
        </authorList>
    </citation>
    <scope>NUCLEOTIDE SEQUENCE [LARGE SCALE GENOMIC DNA]</scope>
    <source>
        <strain evidence="2 3">PWU4</strain>
    </source>
</reference>
<comment type="caution">
    <text evidence="2">The sequence shown here is derived from an EMBL/GenBank/DDBJ whole genome shotgun (WGS) entry which is preliminary data.</text>
</comment>
<dbReference type="GO" id="GO:0000150">
    <property type="term" value="F:DNA strand exchange activity"/>
    <property type="evidence" value="ECO:0007669"/>
    <property type="project" value="InterPro"/>
</dbReference>
<sequence>MTKSTNSILSRHLSESRLLASSPPGISASDEAEFIREAFELVATGNYMQDEIRFKLRMKGFECSKSSFSRIFSNRTYIGKVWVSGEGQPDYYVDGRHEAIVSEAVFFQVQDVLFWKEASKHN</sequence>
<dbReference type="Proteomes" id="UP001319200">
    <property type="component" value="Unassembled WGS sequence"/>
</dbReference>
<name>A0AAP2GQ60_9BACT</name>
<dbReference type="InterPro" id="IPR011109">
    <property type="entry name" value="DNA_bind_recombinase_dom"/>
</dbReference>
<evidence type="ECO:0000313" key="2">
    <source>
        <dbReference type="EMBL" id="MBT1698167.1"/>
    </source>
</evidence>
<proteinExistence type="predicted"/>
<evidence type="ECO:0000313" key="3">
    <source>
        <dbReference type="Proteomes" id="UP001319200"/>
    </source>
</evidence>
<dbReference type="EMBL" id="JAHESF010000013">
    <property type="protein sequence ID" value="MBT1698167.1"/>
    <property type="molecule type" value="Genomic_DNA"/>
</dbReference>
<protein>
    <submittedName>
        <fullName evidence="2">Recombinase family protein</fullName>
    </submittedName>
</protein>
<organism evidence="2 3">
    <name type="scientific">Chryseosolibacter histidini</name>
    <dbReference type="NCBI Taxonomy" id="2782349"/>
    <lineage>
        <taxon>Bacteria</taxon>
        <taxon>Pseudomonadati</taxon>
        <taxon>Bacteroidota</taxon>
        <taxon>Cytophagia</taxon>
        <taxon>Cytophagales</taxon>
        <taxon>Chryseotaleaceae</taxon>
        <taxon>Chryseosolibacter</taxon>
    </lineage>
</organism>
<evidence type="ECO:0000259" key="1">
    <source>
        <dbReference type="Pfam" id="PF07508"/>
    </source>
</evidence>
<accession>A0AAP2GQ60</accession>
<dbReference type="Pfam" id="PF07508">
    <property type="entry name" value="Recombinase"/>
    <property type="match status" value="1"/>
</dbReference>
<dbReference type="Gene3D" id="3.90.1750.20">
    <property type="entry name" value="Putative Large Serine Recombinase, Chain B, Domain 2"/>
    <property type="match status" value="1"/>
</dbReference>
<dbReference type="AlphaFoldDB" id="A0AAP2GQ60"/>
<gene>
    <name evidence="2" type="ORF">KK083_14840</name>
</gene>
<dbReference type="GO" id="GO:0003677">
    <property type="term" value="F:DNA binding"/>
    <property type="evidence" value="ECO:0007669"/>
    <property type="project" value="InterPro"/>
</dbReference>